<keyword evidence="4 6" id="KW-0862">Zinc</keyword>
<evidence type="ECO:0000313" key="8">
    <source>
        <dbReference type="EMBL" id="OJJ48029.1"/>
    </source>
</evidence>
<dbReference type="Proteomes" id="UP000184188">
    <property type="component" value="Unassembled WGS sequence"/>
</dbReference>
<evidence type="ECO:0000256" key="5">
    <source>
        <dbReference type="ARBA" id="ARBA00023002"/>
    </source>
</evidence>
<dbReference type="InterPro" id="IPR036291">
    <property type="entry name" value="NAD(P)-bd_dom_sf"/>
</dbReference>
<sequence>MTETMKAVVYTGAALPEVQERPKPVIEAPGDALVQMLYSTICGTDLHILRGDVPTVDRGRVLGHEGVGRIVAVGSAVPPTLCPGDIVLLACITACRACAACHRGMCSHCTGGGWQLGNLIDGTQAEYVRVPHAAGSLYPLPESLDPQAAVALSDALPTGMECGTLNARIAPGCSVAIVGAGPVGLAALLTARLSTPARIVVFDLDEARLAHARRLGADETLSPLDAGAVDQLLDKMDVPGFDAVIEAVGIPQTFSLCQRLVGPGGVIANVGVHGQPVSLALDKLWDRNITITTRLVDAVTIPTLMRLWQSNRLDPGALITDNFPFSNVLDAYRRFQEAANTGTLKVGITF</sequence>
<dbReference type="GO" id="GO:0008270">
    <property type="term" value="F:zinc ion binding"/>
    <property type="evidence" value="ECO:0007669"/>
    <property type="project" value="InterPro"/>
</dbReference>
<comment type="cofactor">
    <cofactor evidence="1 6">
        <name>Zn(2+)</name>
        <dbReference type="ChEBI" id="CHEBI:29105"/>
    </cofactor>
</comment>
<evidence type="ECO:0000313" key="9">
    <source>
        <dbReference type="Proteomes" id="UP000184188"/>
    </source>
</evidence>
<dbReference type="VEuPathDB" id="FungiDB:ASPZODRAFT_95177"/>
<dbReference type="PROSITE" id="PS00059">
    <property type="entry name" value="ADH_ZINC"/>
    <property type="match status" value="1"/>
</dbReference>
<dbReference type="AlphaFoldDB" id="A0A1L9SLD7"/>
<organism evidence="8 9">
    <name type="scientific">Penicilliopsis zonata CBS 506.65</name>
    <dbReference type="NCBI Taxonomy" id="1073090"/>
    <lineage>
        <taxon>Eukaryota</taxon>
        <taxon>Fungi</taxon>
        <taxon>Dikarya</taxon>
        <taxon>Ascomycota</taxon>
        <taxon>Pezizomycotina</taxon>
        <taxon>Eurotiomycetes</taxon>
        <taxon>Eurotiomycetidae</taxon>
        <taxon>Eurotiales</taxon>
        <taxon>Aspergillaceae</taxon>
        <taxon>Penicilliopsis</taxon>
    </lineage>
</organism>
<proteinExistence type="inferred from homology"/>
<name>A0A1L9SLD7_9EURO</name>
<dbReference type="Gene3D" id="3.90.180.10">
    <property type="entry name" value="Medium-chain alcohol dehydrogenases, catalytic domain"/>
    <property type="match status" value="1"/>
</dbReference>
<dbReference type="GeneID" id="34616962"/>
<dbReference type="OrthoDB" id="442947at2759"/>
<dbReference type="EMBL" id="KV878340">
    <property type="protein sequence ID" value="OJJ48029.1"/>
    <property type="molecule type" value="Genomic_DNA"/>
</dbReference>
<dbReference type="CDD" id="cd08286">
    <property type="entry name" value="FDH_like_ADH2"/>
    <property type="match status" value="1"/>
</dbReference>
<protein>
    <recommendedName>
        <fullName evidence="7">Enoyl reductase (ER) domain-containing protein</fullName>
    </recommendedName>
</protein>
<gene>
    <name evidence="8" type="ORF">ASPZODRAFT_95177</name>
</gene>
<dbReference type="Pfam" id="PF08240">
    <property type="entry name" value="ADH_N"/>
    <property type="match status" value="1"/>
</dbReference>
<evidence type="ECO:0000256" key="3">
    <source>
        <dbReference type="ARBA" id="ARBA00022723"/>
    </source>
</evidence>
<dbReference type="InterPro" id="IPR013149">
    <property type="entry name" value="ADH-like_C"/>
</dbReference>
<dbReference type="Pfam" id="PF00107">
    <property type="entry name" value="ADH_zinc_N"/>
    <property type="match status" value="1"/>
</dbReference>
<reference evidence="9" key="1">
    <citation type="journal article" date="2017" name="Genome Biol.">
        <title>Comparative genomics reveals high biological diversity and specific adaptations in the industrially and medically important fungal genus Aspergillus.</title>
        <authorList>
            <person name="de Vries R.P."/>
            <person name="Riley R."/>
            <person name="Wiebenga A."/>
            <person name="Aguilar-Osorio G."/>
            <person name="Amillis S."/>
            <person name="Uchima C.A."/>
            <person name="Anderluh G."/>
            <person name="Asadollahi M."/>
            <person name="Askin M."/>
            <person name="Barry K."/>
            <person name="Battaglia E."/>
            <person name="Bayram O."/>
            <person name="Benocci T."/>
            <person name="Braus-Stromeyer S.A."/>
            <person name="Caldana C."/>
            <person name="Canovas D."/>
            <person name="Cerqueira G.C."/>
            <person name="Chen F."/>
            <person name="Chen W."/>
            <person name="Choi C."/>
            <person name="Clum A."/>
            <person name="Dos Santos R.A."/>
            <person name="Damasio A.R."/>
            <person name="Diallinas G."/>
            <person name="Emri T."/>
            <person name="Fekete E."/>
            <person name="Flipphi M."/>
            <person name="Freyberg S."/>
            <person name="Gallo A."/>
            <person name="Gournas C."/>
            <person name="Habgood R."/>
            <person name="Hainaut M."/>
            <person name="Harispe M.L."/>
            <person name="Henrissat B."/>
            <person name="Hilden K.S."/>
            <person name="Hope R."/>
            <person name="Hossain A."/>
            <person name="Karabika E."/>
            <person name="Karaffa L."/>
            <person name="Karanyi Z."/>
            <person name="Krasevec N."/>
            <person name="Kuo A."/>
            <person name="Kusch H."/>
            <person name="LaButti K."/>
            <person name="Lagendijk E.L."/>
            <person name="Lapidus A."/>
            <person name="Levasseur A."/>
            <person name="Lindquist E."/>
            <person name="Lipzen A."/>
            <person name="Logrieco A.F."/>
            <person name="MacCabe A."/>
            <person name="Maekelae M.R."/>
            <person name="Malavazi I."/>
            <person name="Melin P."/>
            <person name="Meyer V."/>
            <person name="Mielnichuk N."/>
            <person name="Miskei M."/>
            <person name="Molnar A.P."/>
            <person name="Mule G."/>
            <person name="Ngan C.Y."/>
            <person name="Orejas M."/>
            <person name="Orosz E."/>
            <person name="Ouedraogo J.P."/>
            <person name="Overkamp K.M."/>
            <person name="Park H.-S."/>
            <person name="Perrone G."/>
            <person name="Piumi F."/>
            <person name="Punt P.J."/>
            <person name="Ram A.F."/>
            <person name="Ramon A."/>
            <person name="Rauscher S."/>
            <person name="Record E."/>
            <person name="Riano-Pachon D.M."/>
            <person name="Robert V."/>
            <person name="Roehrig J."/>
            <person name="Ruller R."/>
            <person name="Salamov A."/>
            <person name="Salih N.S."/>
            <person name="Samson R.A."/>
            <person name="Sandor E."/>
            <person name="Sanguinetti M."/>
            <person name="Schuetze T."/>
            <person name="Sepcic K."/>
            <person name="Shelest E."/>
            <person name="Sherlock G."/>
            <person name="Sophianopoulou V."/>
            <person name="Squina F.M."/>
            <person name="Sun H."/>
            <person name="Susca A."/>
            <person name="Todd R.B."/>
            <person name="Tsang A."/>
            <person name="Unkles S.E."/>
            <person name="van de Wiele N."/>
            <person name="van Rossen-Uffink D."/>
            <person name="Oliveira J.V."/>
            <person name="Vesth T.C."/>
            <person name="Visser J."/>
            <person name="Yu J.-H."/>
            <person name="Zhou M."/>
            <person name="Andersen M.R."/>
            <person name="Archer D.B."/>
            <person name="Baker S.E."/>
            <person name="Benoit I."/>
            <person name="Brakhage A.A."/>
            <person name="Braus G.H."/>
            <person name="Fischer R."/>
            <person name="Frisvad J.C."/>
            <person name="Goldman G.H."/>
            <person name="Houbraken J."/>
            <person name="Oakley B."/>
            <person name="Pocsi I."/>
            <person name="Scazzocchio C."/>
            <person name="Seiboth B."/>
            <person name="vanKuyk P.A."/>
            <person name="Wortman J."/>
            <person name="Dyer P.S."/>
            <person name="Grigoriev I.V."/>
        </authorList>
    </citation>
    <scope>NUCLEOTIDE SEQUENCE [LARGE SCALE GENOMIC DNA]</scope>
    <source>
        <strain evidence="9">CBS 506.65</strain>
    </source>
</reference>
<feature type="domain" description="Enoyl reductase (ER)" evidence="7">
    <location>
        <begin position="12"/>
        <end position="346"/>
    </location>
</feature>
<dbReference type="InterPro" id="IPR013154">
    <property type="entry name" value="ADH-like_N"/>
</dbReference>
<dbReference type="InterPro" id="IPR011032">
    <property type="entry name" value="GroES-like_sf"/>
</dbReference>
<dbReference type="SUPFAM" id="SSF51735">
    <property type="entry name" value="NAD(P)-binding Rossmann-fold domains"/>
    <property type="match status" value="1"/>
</dbReference>
<comment type="similarity">
    <text evidence="2 6">Belongs to the zinc-containing alcohol dehydrogenase family.</text>
</comment>
<dbReference type="InterPro" id="IPR020843">
    <property type="entry name" value="ER"/>
</dbReference>
<dbReference type="PANTHER" id="PTHR42813">
    <property type="entry name" value="ZINC-TYPE ALCOHOL DEHYDROGENASE-LIKE"/>
    <property type="match status" value="1"/>
</dbReference>
<dbReference type="RefSeq" id="XP_022582539.1">
    <property type="nucleotide sequence ID" value="XM_022730498.1"/>
</dbReference>
<keyword evidence="5" id="KW-0560">Oxidoreductase</keyword>
<evidence type="ECO:0000256" key="4">
    <source>
        <dbReference type="ARBA" id="ARBA00022833"/>
    </source>
</evidence>
<dbReference type="STRING" id="1073090.A0A1L9SLD7"/>
<dbReference type="SUPFAM" id="SSF50129">
    <property type="entry name" value="GroES-like"/>
    <property type="match status" value="1"/>
</dbReference>
<dbReference type="SMART" id="SM00829">
    <property type="entry name" value="PKS_ER"/>
    <property type="match status" value="1"/>
</dbReference>
<accession>A0A1L9SLD7</accession>
<keyword evidence="9" id="KW-1185">Reference proteome</keyword>
<keyword evidence="3 6" id="KW-0479">Metal-binding</keyword>
<evidence type="ECO:0000256" key="1">
    <source>
        <dbReference type="ARBA" id="ARBA00001947"/>
    </source>
</evidence>
<evidence type="ECO:0000256" key="2">
    <source>
        <dbReference type="ARBA" id="ARBA00008072"/>
    </source>
</evidence>
<evidence type="ECO:0000259" key="7">
    <source>
        <dbReference type="SMART" id="SM00829"/>
    </source>
</evidence>
<dbReference type="Gene3D" id="3.40.50.720">
    <property type="entry name" value="NAD(P)-binding Rossmann-like Domain"/>
    <property type="match status" value="1"/>
</dbReference>
<dbReference type="GO" id="GO:0016491">
    <property type="term" value="F:oxidoreductase activity"/>
    <property type="evidence" value="ECO:0007669"/>
    <property type="project" value="UniProtKB-KW"/>
</dbReference>
<dbReference type="InterPro" id="IPR002328">
    <property type="entry name" value="ADH_Zn_CS"/>
</dbReference>
<dbReference type="PANTHER" id="PTHR42813:SF4">
    <property type="entry name" value="NADP-DEPENDENT ISOPROPANOL DEHYDROGENASE"/>
    <property type="match status" value="1"/>
</dbReference>
<evidence type="ECO:0000256" key="6">
    <source>
        <dbReference type="RuleBase" id="RU361277"/>
    </source>
</evidence>